<name>A0AAD5T4Z2_9FUNG</name>
<evidence type="ECO:0000313" key="6">
    <source>
        <dbReference type="Proteomes" id="UP001211907"/>
    </source>
</evidence>
<feature type="domain" description="TRNA-binding" evidence="4">
    <location>
        <begin position="3"/>
        <end position="115"/>
    </location>
</feature>
<keyword evidence="1 3" id="KW-0820">tRNA-binding</keyword>
<sequence>MESFLRLDLRIVRIITAEAFPAARNPSYKLSLEIGAGQRVQSSAQLTKGYADPSLLVGKLGVAVVNFPARRIAGLNSQALLTGMYADESRVFLVQPQTEVDATLADSIAAGSRVLLLDTVTGEIIGQDHQRDNVPLASIDDLMQCQFALTINRSIGLGGYDEQILVVKSLQGNLVPLTTGTEVPIGTSLK</sequence>
<dbReference type="AlphaFoldDB" id="A0AAD5T4Z2"/>
<dbReference type="GO" id="GO:0000049">
    <property type="term" value="F:tRNA binding"/>
    <property type="evidence" value="ECO:0007669"/>
    <property type="project" value="UniProtKB-UniRule"/>
</dbReference>
<evidence type="ECO:0000256" key="3">
    <source>
        <dbReference type="PROSITE-ProRule" id="PRU00209"/>
    </source>
</evidence>
<evidence type="ECO:0000259" key="4">
    <source>
        <dbReference type="PROSITE" id="PS50886"/>
    </source>
</evidence>
<evidence type="ECO:0000256" key="1">
    <source>
        <dbReference type="ARBA" id="ARBA00022555"/>
    </source>
</evidence>
<dbReference type="InterPro" id="IPR002547">
    <property type="entry name" value="tRNA-bd_dom"/>
</dbReference>
<dbReference type="Proteomes" id="UP001211907">
    <property type="component" value="Unassembled WGS sequence"/>
</dbReference>
<dbReference type="Gene3D" id="2.40.50.140">
    <property type="entry name" value="Nucleic acid-binding proteins"/>
    <property type="match status" value="1"/>
</dbReference>
<comment type="caution">
    <text evidence="5">The sequence shown here is derived from an EMBL/GenBank/DDBJ whole genome shotgun (WGS) entry which is preliminary data.</text>
</comment>
<evidence type="ECO:0000256" key="2">
    <source>
        <dbReference type="ARBA" id="ARBA00022884"/>
    </source>
</evidence>
<keyword evidence="2 3" id="KW-0694">RNA-binding</keyword>
<keyword evidence="6" id="KW-1185">Reference proteome</keyword>
<dbReference type="InterPro" id="IPR012340">
    <property type="entry name" value="NA-bd_OB-fold"/>
</dbReference>
<evidence type="ECO:0000313" key="5">
    <source>
        <dbReference type="EMBL" id="KAJ3125361.1"/>
    </source>
</evidence>
<reference evidence="5" key="1">
    <citation type="submission" date="2020-05" db="EMBL/GenBank/DDBJ databases">
        <title>Phylogenomic resolution of chytrid fungi.</title>
        <authorList>
            <person name="Stajich J.E."/>
            <person name="Amses K."/>
            <person name="Simmons R."/>
            <person name="Seto K."/>
            <person name="Myers J."/>
            <person name="Bonds A."/>
            <person name="Quandt C.A."/>
            <person name="Barry K."/>
            <person name="Liu P."/>
            <person name="Grigoriev I."/>
            <person name="Longcore J.E."/>
            <person name="James T.Y."/>
        </authorList>
    </citation>
    <scope>NUCLEOTIDE SEQUENCE</scope>
    <source>
        <strain evidence="5">JEL0513</strain>
    </source>
</reference>
<proteinExistence type="predicted"/>
<gene>
    <name evidence="5" type="ORF">HK100_010848</name>
</gene>
<dbReference type="SUPFAM" id="SSF50249">
    <property type="entry name" value="Nucleic acid-binding proteins"/>
    <property type="match status" value="1"/>
</dbReference>
<organism evidence="5 6">
    <name type="scientific">Physocladia obscura</name>
    <dbReference type="NCBI Taxonomy" id="109957"/>
    <lineage>
        <taxon>Eukaryota</taxon>
        <taxon>Fungi</taxon>
        <taxon>Fungi incertae sedis</taxon>
        <taxon>Chytridiomycota</taxon>
        <taxon>Chytridiomycota incertae sedis</taxon>
        <taxon>Chytridiomycetes</taxon>
        <taxon>Chytridiales</taxon>
        <taxon>Chytriomycetaceae</taxon>
        <taxon>Physocladia</taxon>
    </lineage>
</organism>
<protein>
    <recommendedName>
        <fullName evidence="4">tRNA-binding domain-containing protein</fullName>
    </recommendedName>
</protein>
<dbReference type="EMBL" id="JADGJH010000614">
    <property type="protein sequence ID" value="KAJ3125361.1"/>
    <property type="molecule type" value="Genomic_DNA"/>
</dbReference>
<dbReference type="PROSITE" id="PS50886">
    <property type="entry name" value="TRBD"/>
    <property type="match status" value="1"/>
</dbReference>
<dbReference type="Pfam" id="PF01588">
    <property type="entry name" value="tRNA_bind"/>
    <property type="match status" value="1"/>
</dbReference>
<accession>A0AAD5T4Z2</accession>